<feature type="compositionally biased region" description="Polar residues" evidence="1">
    <location>
        <begin position="925"/>
        <end position="936"/>
    </location>
</feature>
<feature type="compositionally biased region" description="Polar residues" evidence="1">
    <location>
        <begin position="801"/>
        <end position="814"/>
    </location>
</feature>
<feature type="compositionally biased region" description="Polar residues" evidence="1">
    <location>
        <begin position="859"/>
        <end position="870"/>
    </location>
</feature>
<evidence type="ECO:0000313" key="3">
    <source>
        <dbReference type="Proteomes" id="UP000475862"/>
    </source>
</evidence>
<feature type="compositionally biased region" description="Polar residues" evidence="1">
    <location>
        <begin position="760"/>
        <end position="777"/>
    </location>
</feature>
<feature type="compositionally biased region" description="Low complexity" evidence="1">
    <location>
        <begin position="749"/>
        <end position="759"/>
    </location>
</feature>
<feature type="compositionally biased region" description="Polar residues" evidence="1">
    <location>
        <begin position="1060"/>
        <end position="1098"/>
    </location>
</feature>
<feature type="compositionally biased region" description="Low complexity" evidence="1">
    <location>
        <begin position="815"/>
        <end position="825"/>
    </location>
</feature>
<feature type="compositionally biased region" description="Polar residues" evidence="1">
    <location>
        <begin position="730"/>
        <end position="748"/>
    </location>
</feature>
<feature type="compositionally biased region" description="Polar residues" evidence="1">
    <location>
        <begin position="664"/>
        <end position="723"/>
    </location>
</feature>
<feature type="compositionally biased region" description="Polar residues" evidence="1">
    <location>
        <begin position="124"/>
        <end position="133"/>
    </location>
</feature>
<feature type="compositionally biased region" description="Polar residues" evidence="1">
    <location>
        <begin position="1326"/>
        <end position="1335"/>
    </location>
</feature>
<feature type="compositionally biased region" description="Polar residues" evidence="1">
    <location>
        <begin position="999"/>
        <end position="1012"/>
    </location>
</feature>
<dbReference type="Proteomes" id="UP000475862">
    <property type="component" value="Unassembled WGS sequence"/>
</dbReference>
<feature type="region of interest" description="Disordered" evidence="1">
    <location>
        <begin position="1322"/>
        <end position="1357"/>
    </location>
</feature>
<accession>A0A6G0TTE2</accession>
<feature type="region of interest" description="Disordered" evidence="1">
    <location>
        <begin position="124"/>
        <end position="143"/>
    </location>
</feature>
<feature type="compositionally biased region" description="Polar residues" evidence="1">
    <location>
        <begin position="233"/>
        <end position="250"/>
    </location>
</feature>
<reference evidence="2 3" key="1">
    <citation type="submission" date="2019-08" db="EMBL/GenBank/DDBJ databases">
        <title>The genome of the soybean aphid Biotype 1, its phylome, world population structure and adaptation to the North American continent.</title>
        <authorList>
            <person name="Giordano R."/>
            <person name="Donthu R.K."/>
            <person name="Hernandez A.G."/>
            <person name="Wright C.L."/>
            <person name="Zimin A.V."/>
        </authorList>
    </citation>
    <scope>NUCLEOTIDE SEQUENCE [LARGE SCALE GENOMIC DNA]</scope>
    <source>
        <tissue evidence="2">Whole aphids</tissue>
    </source>
</reference>
<keyword evidence="3" id="KW-1185">Reference proteome</keyword>
<feature type="compositionally biased region" description="Low complexity" evidence="1">
    <location>
        <begin position="1013"/>
        <end position="1023"/>
    </location>
</feature>
<organism evidence="2 3">
    <name type="scientific">Aphis glycines</name>
    <name type="common">Soybean aphid</name>
    <dbReference type="NCBI Taxonomy" id="307491"/>
    <lineage>
        <taxon>Eukaryota</taxon>
        <taxon>Metazoa</taxon>
        <taxon>Ecdysozoa</taxon>
        <taxon>Arthropoda</taxon>
        <taxon>Hexapoda</taxon>
        <taxon>Insecta</taxon>
        <taxon>Pterygota</taxon>
        <taxon>Neoptera</taxon>
        <taxon>Paraneoptera</taxon>
        <taxon>Hemiptera</taxon>
        <taxon>Sternorrhyncha</taxon>
        <taxon>Aphidomorpha</taxon>
        <taxon>Aphidoidea</taxon>
        <taxon>Aphididae</taxon>
        <taxon>Aphidini</taxon>
        <taxon>Aphis</taxon>
        <taxon>Aphis</taxon>
    </lineage>
</organism>
<sequence length="1765" mass="186595">MTANGSILTKITNDIGTSSPIYNTELFDKEKKIFANKNEMTGECILKLVDDQINILNFNNNYDQNMELTEDEMIEIIGENLRNFCKDKIIIFNNFNNKRFNRSKRSTDKKRYQGQTQTQFVSFGSKNSNQETKNGLAEALSQPDLSRATVSGLNGMGQAQSQSSFGDCNECSGQDYQTHSTHVINPHPEYFPPLRPLSSVSQNQNSRPFSESSTNRQSPGFQNGENRREHSINDQFPDTYSGLGTSNKLPGNQVHGYGIRPSPSGQYPGSDTNYKFADKQNQGYVINEQYPKSDTNNKLSDNQNYGYGIIPSVDNQYIGTGKNNQLPENQDNRYGIESPLYPGKIQGSKSNNNTELGKIDSRHVYNSANEQIPNLVNTNTPEYKKNVNNDRAYPNSHSINSNPFNPSTWGYPNKIGNNNPNINPQIYLDGSGFPNIPSGSGQRILTPHNTPNYDSTHPNYNRQIPETTSIEHQNKPSNSPSIQIPNYQHSIPNVLGQLTPNMPILSDMNSQNKQRVISEADGTILNGYPFSSDVHGGQGNSNTEKQIGNTQAPITHQIGFPLYGEGINQYQKQPNSGQPQYTIGSVGSSIQHPIFTETGGNMNKFQSSYGQPQNTLGSGGSGVQQSGYAPSSGNLNQMQPGYGIPQSAVESDGSGVPQPGYFPSSGSVNQMQPGYGQPQSTLRSSGSGIQQSGYAPSSGNLNQMQPGYGQPQSTLGSSGSGVQQPGYAPSSGNVNQMQPGYGQPQITLGSSGSGVQQSGYAPSSGNVNQMQPGYSQPQSTLGSGGSGVQQSGYTPLGGNVNEMQTGYGQPQSTLGSSGSGVQQSGYAPSSGSVNQMQPGYGQPQSTLGSGGSGVLQSGYAPSSGNVNQMQPGYGQPQSTLGSGGSGVQQSGYTPLGGNVNEMQTGYGQPQSTLGSSGSGVQQSGYAPSSGSVNQMQPGYGQPQSTLGSGGSGVLQSGYAPSSGNVNQMQPGYGQPQSTLGSGGSGVQQSGYTPLGGNVNEMQTGYGQPQSTLGSSGSGVQQSGYAPSSGNVNQMQTGYGQPQSTLGSSGSGVQQPGYFPSSGNVNQMQPGYGQPQSTLGSDIQQSGYAQSGRNINQMQPGYGQPLSTLGSGGSGVQQSGYAPLGGNVNQMQPESYGDNSFRSPSFKPRSEMGNINPSTNPIIGGQFGTDISSGGSVIPIDTEGGDAQSMTNVDVDGQETRASASAQGKSKTGMSQTQVSGSYLGTGTFSAQAQTSDSDKGAQSQIVSNTNGTTSTAQGKGGRGQAQSQVLYNADNGIALGEAQSSGINYGTNTQLQAGIKGGMADAQSTGLGSTSSQAQIGFLPHESNNSTNQKSLFKGGGTTSAQGGSHSGQSQSQLFGSFKHGISYNGAAQASSGKKLQNLPKLNLADAKLKIGQMEGSNNEVKNQTNALKNLQFIPNLLRSQNQTENSSIDIPKQQNISSTQTPPPILPQESSKNADIYPEYEDNDEYDDDSDEIINTKSVQTKKETTPKQEQNIILNLDDKHDAQITRDSASQLKSGQVLDAGQVIPGTNGTKIPSGFRGRVASVAGDHTEAQAIPGGQAQTQTVFLSPGAGSLTVVDKTKLRAQLNKESYVSPNTFQTKINGGISKFKPNENNVQYFTKSSTCGYFSFSCNYVNGATNGAKICKPNPPPFPCLKTNSCCNNLNFVSDDDSGLLCFCNFSTTSSDIVLLGIVARALASSNSRWRIDSLVSQSDAVAVATTPPNTKYVTLKTDIGYLLSVDHRHQLSIYLIFTYSYQLNPYQ</sequence>
<feature type="region of interest" description="Disordered" evidence="1">
    <location>
        <begin position="600"/>
        <end position="1218"/>
    </location>
</feature>
<feature type="compositionally biased region" description="Polar residues" evidence="1">
    <location>
        <begin position="958"/>
        <end position="969"/>
    </location>
</feature>
<feature type="compositionally biased region" description="Polar residues" evidence="1">
    <location>
        <begin position="1427"/>
        <end position="1445"/>
    </location>
</feature>
<proteinExistence type="predicted"/>
<dbReference type="OrthoDB" id="7791530at2759"/>
<feature type="region of interest" description="Disordered" evidence="1">
    <location>
        <begin position="148"/>
        <end position="274"/>
    </location>
</feature>
<protein>
    <submittedName>
        <fullName evidence="2">Uncharacterized protein</fullName>
    </submittedName>
</protein>
<feature type="compositionally biased region" description="Low complexity" evidence="1">
    <location>
        <begin position="1343"/>
        <end position="1357"/>
    </location>
</feature>
<feature type="compositionally biased region" description="Polar residues" evidence="1">
    <location>
        <begin position="198"/>
        <end position="224"/>
    </location>
</feature>
<feature type="compositionally biased region" description="Polar residues" evidence="1">
    <location>
        <begin position="1024"/>
        <end position="1053"/>
    </location>
</feature>
<feature type="compositionally biased region" description="Polar residues" evidence="1">
    <location>
        <begin position="148"/>
        <end position="183"/>
    </location>
</feature>
<comment type="caution">
    <text evidence="2">The sequence shown here is derived from an EMBL/GenBank/DDBJ whole genome shotgun (WGS) entry which is preliminary data.</text>
</comment>
<feature type="compositionally biased region" description="Polar residues" evidence="1">
    <location>
        <begin position="1230"/>
        <end position="1257"/>
    </location>
</feature>
<feature type="compositionally biased region" description="Low complexity" evidence="1">
    <location>
        <begin position="914"/>
        <end position="924"/>
    </location>
</feature>
<feature type="compositionally biased region" description="Polar residues" evidence="1">
    <location>
        <begin position="600"/>
        <end position="616"/>
    </location>
</feature>
<evidence type="ECO:0000313" key="2">
    <source>
        <dbReference type="EMBL" id="KAE9537425.1"/>
    </source>
</evidence>
<gene>
    <name evidence="2" type="ORF">AGLY_006448</name>
</gene>
<name>A0A6G0TTE2_APHGL</name>
<evidence type="ECO:0000256" key="1">
    <source>
        <dbReference type="SAM" id="MobiDB-lite"/>
    </source>
</evidence>
<feature type="region of interest" description="Disordered" evidence="1">
    <location>
        <begin position="1427"/>
        <end position="1459"/>
    </location>
</feature>
<feature type="compositionally biased region" description="Polar residues" evidence="1">
    <location>
        <begin position="1199"/>
        <end position="1218"/>
    </location>
</feature>
<feature type="region of interest" description="Disordered" evidence="1">
    <location>
        <begin position="1230"/>
        <end position="1265"/>
    </location>
</feature>
<dbReference type="EMBL" id="VYZN01000018">
    <property type="protein sequence ID" value="KAE9537425.1"/>
    <property type="molecule type" value="Genomic_DNA"/>
</dbReference>
<feature type="non-terminal residue" evidence="2">
    <location>
        <position position="1765"/>
    </location>
</feature>
<feature type="compositionally biased region" description="Polar residues" evidence="1">
    <location>
        <begin position="900"/>
        <end position="913"/>
    </location>
</feature>
<feature type="compositionally biased region" description="Polar residues" evidence="1">
    <location>
        <begin position="826"/>
        <end position="837"/>
    </location>
</feature>
<feature type="compositionally biased region" description="Polar residues" evidence="1">
    <location>
        <begin position="1126"/>
        <end position="1142"/>
    </location>
</feature>
<feature type="compositionally biased region" description="Polar residues" evidence="1">
    <location>
        <begin position="628"/>
        <end position="639"/>
    </location>
</feature>
<feature type="compositionally biased region" description="Polar residues" evidence="1">
    <location>
        <begin position="263"/>
        <end position="274"/>
    </location>
</feature>